<dbReference type="EMBL" id="JH226133">
    <property type="protein sequence ID" value="EHY57256.1"/>
    <property type="molecule type" value="Genomic_DNA"/>
</dbReference>
<dbReference type="InParanoid" id="H6C0L4"/>
<dbReference type="RefSeq" id="XP_009157717.1">
    <property type="nucleotide sequence ID" value="XM_009159469.1"/>
</dbReference>
<dbReference type="GeneID" id="20309939"/>
<sequence length="129" mass="14212">MPHRASDCVPASSLNRRTGRLLVAMTPHMEVLRYSILEANARPLFPLSGCQRLSQLLWWISRGARVSPVPMVKATRLVPCREPSPEPRPEEGAFAACASWARSRTANSLPGVRRASLFRFANRGCGTIG</sequence>
<dbReference type="VEuPathDB" id="FungiDB:HMPREF1120_05300"/>
<proteinExistence type="predicted"/>
<dbReference type="HOGENOM" id="CLU_1948818_0_0_1"/>
<evidence type="ECO:0000313" key="2">
    <source>
        <dbReference type="Proteomes" id="UP000007304"/>
    </source>
</evidence>
<evidence type="ECO:0000313" key="1">
    <source>
        <dbReference type="EMBL" id="EHY57256.1"/>
    </source>
</evidence>
<keyword evidence="2" id="KW-1185">Reference proteome</keyword>
<protein>
    <submittedName>
        <fullName evidence="1">Uncharacterized protein</fullName>
    </submittedName>
</protein>
<dbReference type="AlphaFoldDB" id="H6C0L4"/>
<dbReference type="Proteomes" id="UP000007304">
    <property type="component" value="Unassembled WGS sequence"/>
</dbReference>
<gene>
    <name evidence="1" type="ORF">HMPREF1120_05300</name>
</gene>
<name>H6C0L4_EXODN</name>
<reference evidence="1" key="1">
    <citation type="submission" date="2011-07" db="EMBL/GenBank/DDBJ databases">
        <title>The Genome Sequence of Exophiala (Wangiella) dermatitidis NIH/UT8656.</title>
        <authorList>
            <consortium name="The Broad Institute Genome Sequencing Platform"/>
            <person name="Cuomo C."/>
            <person name="Wang Z."/>
            <person name="Hunicke-Smith S."/>
            <person name="Szanislo P.J."/>
            <person name="Earl A."/>
            <person name="Young S.K."/>
            <person name="Zeng Q."/>
            <person name="Gargeya S."/>
            <person name="Fitzgerald M."/>
            <person name="Haas B."/>
            <person name="Abouelleil A."/>
            <person name="Alvarado L."/>
            <person name="Arachchi H.M."/>
            <person name="Berlin A."/>
            <person name="Brown A."/>
            <person name="Chapman S.B."/>
            <person name="Chen Z."/>
            <person name="Dunbar C."/>
            <person name="Freedman E."/>
            <person name="Gearin G."/>
            <person name="Gellesch M."/>
            <person name="Goldberg J."/>
            <person name="Griggs A."/>
            <person name="Gujja S."/>
            <person name="Heiman D."/>
            <person name="Howarth C."/>
            <person name="Larson L."/>
            <person name="Lui A."/>
            <person name="MacDonald P.J.P."/>
            <person name="Montmayeur A."/>
            <person name="Murphy C."/>
            <person name="Neiman D."/>
            <person name="Pearson M."/>
            <person name="Priest M."/>
            <person name="Roberts A."/>
            <person name="Saif S."/>
            <person name="Shea T."/>
            <person name="Shenoy N."/>
            <person name="Sisk P."/>
            <person name="Stolte C."/>
            <person name="Sykes S."/>
            <person name="Wortman J."/>
            <person name="Nusbaum C."/>
            <person name="Birren B."/>
        </authorList>
    </citation>
    <scope>NUCLEOTIDE SEQUENCE</scope>
    <source>
        <strain evidence="1">NIH/UT8656</strain>
    </source>
</reference>
<organism evidence="1 2">
    <name type="scientific">Exophiala dermatitidis (strain ATCC 34100 / CBS 525.76 / NIH/UT8656)</name>
    <name type="common">Black yeast</name>
    <name type="synonym">Wangiella dermatitidis</name>
    <dbReference type="NCBI Taxonomy" id="858893"/>
    <lineage>
        <taxon>Eukaryota</taxon>
        <taxon>Fungi</taxon>
        <taxon>Dikarya</taxon>
        <taxon>Ascomycota</taxon>
        <taxon>Pezizomycotina</taxon>
        <taxon>Eurotiomycetes</taxon>
        <taxon>Chaetothyriomycetidae</taxon>
        <taxon>Chaetothyriales</taxon>
        <taxon>Herpotrichiellaceae</taxon>
        <taxon>Exophiala</taxon>
    </lineage>
</organism>
<accession>H6C0L4</accession>